<protein>
    <submittedName>
        <fullName evidence="1">Uncharacterized protein</fullName>
    </submittedName>
</protein>
<proteinExistence type="predicted"/>
<dbReference type="EMBL" id="BART01020867">
    <property type="protein sequence ID" value="GAG93266.1"/>
    <property type="molecule type" value="Genomic_DNA"/>
</dbReference>
<reference evidence="1" key="1">
    <citation type="journal article" date="2014" name="Front. Microbiol.">
        <title>High frequency of phylogenetically diverse reductive dehalogenase-homologous genes in deep subseafloor sedimentary metagenomes.</title>
        <authorList>
            <person name="Kawai M."/>
            <person name="Futagami T."/>
            <person name="Toyoda A."/>
            <person name="Takaki Y."/>
            <person name="Nishi S."/>
            <person name="Hori S."/>
            <person name="Arai W."/>
            <person name="Tsubouchi T."/>
            <person name="Morono Y."/>
            <person name="Uchiyama I."/>
            <person name="Ito T."/>
            <person name="Fujiyama A."/>
            <person name="Inagaki F."/>
            <person name="Takami H."/>
        </authorList>
    </citation>
    <scope>NUCLEOTIDE SEQUENCE</scope>
    <source>
        <strain evidence="1">Expedition CK06-06</strain>
    </source>
</reference>
<dbReference type="AlphaFoldDB" id="X1DA16"/>
<name>X1DA16_9ZZZZ</name>
<evidence type="ECO:0000313" key="1">
    <source>
        <dbReference type="EMBL" id="GAG93266.1"/>
    </source>
</evidence>
<sequence>MSKLIEYLNTQRFIVMSELKFKDICTKPDIFHCDFTYKTVNCIFDSLEKIAEEIEKLKSKD</sequence>
<gene>
    <name evidence="1" type="ORF">S01H4_38661</name>
</gene>
<accession>X1DA16</accession>
<organism evidence="1">
    <name type="scientific">marine sediment metagenome</name>
    <dbReference type="NCBI Taxonomy" id="412755"/>
    <lineage>
        <taxon>unclassified sequences</taxon>
        <taxon>metagenomes</taxon>
        <taxon>ecological metagenomes</taxon>
    </lineage>
</organism>
<comment type="caution">
    <text evidence="1">The sequence shown here is derived from an EMBL/GenBank/DDBJ whole genome shotgun (WGS) entry which is preliminary data.</text>
</comment>